<dbReference type="AlphaFoldDB" id="A0A1H9SCG0"/>
<proteinExistence type="predicted"/>
<protein>
    <submittedName>
        <fullName evidence="1">Ubiquinone/menaquinone biosynthesis C-methylase UbiE</fullName>
    </submittedName>
</protein>
<dbReference type="GO" id="GO:0032259">
    <property type="term" value="P:methylation"/>
    <property type="evidence" value="ECO:0007669"/>
    <property type="project" value="UniProtKB-KW"/>
</dbReference>
<dbReference type="CDD" id="cd02440">
    <property type="entry name" value="AdoMet_MTases"/>
    <property type="match status" value="1"/>
</dbReference>
<evidence type="ECO:0000313" key="1">
    <source>
        <dbReference type="EMBL" id="SER82726.1"/>
    </source>
</evidence>
<dbReference type="InterPro" id="IPR029044">
    <property type="entry name" value="Nucleotide-diphossugar_trans"/>
</dbReference>
<dbReference type="OrthoDB" id="8769632at2"/>
<dbReference type="Gene3D" id="3.90.550.10">
    <property type="entry name" value="Spore Coat Polysaccharide Biosynthesis Protein SpsA, Chain A"/>
    <property type="match status" value="1"/>
</dbReference>
<dbReference type="SUPFAM" id="SSF53335">
    <property type="entry name" value="S-adenosyl-L-methionine-dependent methyltransferases"/>
    <property type="match status" value="1"/>
</dbReference>
<dbReference type="InterPro" id="IPR029063">
    <property type="entry name" value="SAM-dependent_MTases_sf"/>
</dbReference>
<dbReference type="EMBL" id="FOGD01000017">
    <property type="protein sequence ID" value="SER82726.1"/>
    <property type="molecule type" value="Genomic_DNA"/>
</dbReference>
<dbReference type="GO" id="GO:0008168">
    <property type="term" value="F:methyltransferase activity"/>
    <property type="evidence" value="ECO:0007669"/>
    <property type="project" value="UniProtKB-KW"/>
</dbReference>
<dbReference type="Pfam" id="PF13489">
    <property type="entry name" value="Methyltransf_23"/>
    <property type="match status" value="1"/>
</dbReference>
<keyword evidence="1" id="KW-0489">Methyltransferase</keyword>
<accession>A0A1H9SCG0</accession>
<keyword evidence="2" id="KW-1185">Reference proteome</keyword>
<sequence>MIEIVSATRWSEEEFWKNSALGLSLSRLLFDQRLKHWIAFENKKGLPEIFNQRIHAENDIEIIVFIHDDVWIDDFFLADRILDAVKSYDVFGVVGNKNRKHLQPSWAFINTSGTWDIQENLSGAVAHGDIPFGKVGYFGPSPAECDLLDGVLIAVSKPSLKRTQVQFDEIFDFHFYDVDFCITAQQQGLKIGTWPLAITHQSTGGYGVSWLNAYQAFCNKWDTTLPESDHVGQKISLIQDMKQTPAHNLINNELMAMIPAGTRRIVDVGCMHGQMALVYKNINPTVHYTGIDIDKDYAEVAKQHCDNAFAADIEKLNPSDWDQLFPSDCWIFGDCLEHLRDPWAILKKIRSCIDSDGCVLVCIPNAQHWGVQMRLLSGQFYYEDSGLLDRTHLRWFTRETMLAMFQTTGWAVAAGLTRTLGPFSGQEPALQGIRAFATACGLDPEMAVADALPFQYMFKLVPA</sequence>
<dbReference type="Proteomes" id="UP000199766">
    <property type="component" value="Unassembled WGS sequence"/>
</dbReference>
<organism evidence="1 2">
    <name type="scientific">Giesbergeria anulus</name>
    <dbReference type="NCBI Taxonomy" id="180197"/>
    <lineage>
        <taxon>Bacteria</taxon>
        <taxon>Pseudomonadati</taxon>
        <taxon>Pseudomonadota</taxon>
        <taxon>Betaproteobacteria</taxon>
        <taxon>Burkholderiales</taxon>
        <taxon>Comamonadaceae</taxon>
        <taxon>Giesbergeria</taxon>
    </lineage>
</organism>
<dbReference type="RefSeq" id="WP_091459201.1">
    <property type="nucleotide sequence ID" value="NZ_FOGD01000017.1"/>
</dbReference>
<keyword evidence="1" id="KW-0830">Ubiquinone</keyword>
<evidence type="ECO:0000313" key="2">
    <source>
        <dbReference type="Proteomes" id="UP000199766"/>
    </source>
</evidence>
<keyword evidence="1" id="KW-0808">Transferase</keyword>
<dbReference type="Gene3D" id="3.40.50.150">
    <property type="entry name" value="Vaccinia Virus protein VP39"/>
    <property type="match status" value="1"/>
</dbReference>
<dbReference type="STRING" id="180197.SAMN02982919_03111"/>
<dbReference type="SUPFAM" id="SSF53448">
    <property type="entry name" value="Nucleotide-diphospho-sugar transferases"/>
    <property type="match status" value="1"/>
</dbReference>
<gene>
    <name evidence="1" type="ORF">SAMN02982919_03111</name>
</gene>
<reference evidence="1 2" key="1">
    <citation type="submission" date="2016-10" db="EMBL/GenBank/DDBJ databases">
        <authorList>
            <person name="de Groot N.N."/>
        </authorList>
    </citation>
    <scope>NUCLEOTIDE SEQUENCE [LARGE SCALE GENOMIC DNA]</scope>
    <source>
        <strain evidence="1 2">ATCC 35958</strain>
    </source>
</reference>
<name>A0A1H9SCG0_9BURK</name>